<evidence type="ECO:0000256" key="1">
    <source>
        <dbReference type="SAM" id="MobiDB-lite"/>
    </source>
</evidence>
<dbReference type="EMBL" id="AAWS01000051">
    <property type="protein sequence ID" value="EAY25288.1"/>
    <property type="molecule type" value="Genomic_DNA"/>
</dbReference>
<evidence type="ECO:0000313" key="3">
    <source>
        <dbReference type="Proteomes" id="UP000004095"/>
    </source>
</evidence>
<dbReference type="Proteomes" id="UP000004095">
    <property type="component" value="Unassembled WGS sequence"/>
</dbReference>
<dbReference type="OrthoDB" id="886885at2"/>
<accession>A1ZWE8</accession>
<comment type="caution">
    <text evidence="2">The sequence shown here is derived from an EMBL/GenBank/DDBJ whole genome shotgun (WGS) entry which is preliminary data.</text>
</comment>
<evidence type="ECO:0000313" key="2">
    <source>
        <dbReference type="EMBL" id="EAY25288.1"/>
    </source>
</evidence>
<dbReference type="RefSeq" id="WP_002703084.1">
    <property type="nucleotide sequence ID" value="NZ_AAWS01000051.1"/>
</dbReference>
<reference evidence="2 3" key="1">
    <citation type="submission" date="2007-01" db="EMBL/GenBank/DDBJ databases">
        <authorList>
            <person name="Haygood M."/>
            <person name="Podell S."/>
            <person name="Anderson C."/>
            <person name="Hopkinson B."/>
            <person name="Roe K."/>
            <person name="Barbeau K."/>
            <person name="Gaasterland T."/>
            <person name="Ferriera S."/>
            <person name="Johnson J."/>
            <person name="Kravitz S."/>
            <person name="Beeson K."/>
            <person name="Sutton G."/>
            <person name="Rogers Y.-H."/>
            <person name="Friedman R."/>
            <person name="Frazier M."/>
            <person name="Venter J.C."/>
        </authorList>
    </citation>
    <scope>NUCLEOTIDE SEQUENCE [LARGE SCALE GENOMIC DNA]</scope>
    <source>
        <strain evidence="2 3">ATCC 23134</strain>
    </source>
</reference>
<protein>
    <submittedName>
        <fullName evidence="2">Uncharacterized protein</fullName>
    </submittedName>
</protein>
<sequence length="164" mass="18863">MTNHTFGINSSEDKFRAVLEEYNEYLQDAANTRKALSLATNTWHILDWVFKEFPGVHGFTDPDHRKAFGQFRESLYPNCEALKLLHDIANGSKHMTLDTGREKSEISTTEEHKGTSDNTFDYTFDISRLEINMNDGSTLYFEDEIKKAITFFKGYFKGELGVTI</sequence>
<organism evidence="2 3">
    <name type="scientific">Microscilla marina ATCC 23134</name>
    <dbReference type="NCBI Taxonomy" id="313606"/>
    <lineage>
        <taxon>Bacteria</taxon>
        <taxon>Pseudomonadati</taxon>
        <taxon>Bacteroidota</taxon>
        <taxon>Cytophagia</taxon>
        <taxon>Cytophagales</taxon>
        <taxon>Microscillaceae</taxon>
        <taxon>Microscilla</taxon>
    </lineage>
</organism>
<dbReference type="eggNOG" id="ENOG5032Y7F">
    <property type="taxonomic scope" value="Bacteria"/>
</dbReference>
<gene>
    <name evidence="2" type="ORF">M23134_02758</name>
</gene>
<dbReference type="AlphaFoldDB" id="A1ZWE8"/>
<feature type="region of interest" description="Disordered" evidence="1">
    <location>
        <begin position="96"/>
        <end position="115"/>
    </location>
</feature>
<keyword evidence="3" id="KW-1185">Reference proteome</keyword>
<proteinExistence type="predicted"/>
<name>A1ZWE8_MICM2</name>